<dbReference type="PANTHER" id="PTHR10151">
    <property type="entry name" value="ECTONUCLEOTIDE PYROPHOSPHATASE/PHOSPHODIESTERASE"/>
    <property type="match status" value="1"/>
</dbReference>
<dbReference type="AlphaFoldDB" id="A0A372L895"/>
<feature type="chain" id="PRO_5016720695" evidence="1">
    <location>
        <begin position="26"/>
        <end position="654"/>
    </location>
</feature>
<dbReference type="InterPro" id="IPR017850">
    <property type="entry name" value="Alkaline_phosphatase_core_sf"/>
</dbReference>
<dbReference type="RefSeq" id="WP_117324141.1">
    <property type="nucleotide sequence ID" value="NZ_QVTD01000017.1"/>
</dbReference>
<proteinExistence type="predicted"/>
<protein>
    <submittedName>
        <fullName evidence="2">Alkaline phosphatase family protein</fullName>
    </submittedName>
</protein>
<dbReference type="SUPFAM" id="SSF53649">
    <property type="entry name" value="Alkaline phosphatase-like"/>
    <property type="match status" value="1"/>
</dbReference>
<reference evidence="2 3" key="1">
    <citation type="submission" date="2018-08" db="EMBL/GenBank/DDBJ databases">
        <title>Bacillus chawlae sp. nov., Bacillus glennii sp. nov., and Bacillus saganii sp. nov. Isolated from the Vehicle Assembly Building at Kennedy Space Center where the Viking Spacecraft were Assembled.</title>
        <authorList>
            <person name="Seuylemezian A."/>
            <person name="Vaishampayan P."/>
        </authorList>
    </citation>
    <scope>NUCLEOTIDE SEQUENCE [LARGE SCALE GENOMIC DNA]</scope>
    <source>
        <strain evidence="2 3">V44-8</strain>
    </source>
</reference>
<evidence type="ECO:0000313" key="3">
    <source>
        <dbReference type="Proteomes" id="UP000262939"/>
    </source>
</evidence>
<dbReference type="Pfam" id="PF01663">
    <property type="entry name" value="Phosphodiest"/>
    <property type="match status" value="2"/>
</dbReference>
<evidence type="ECO:0000256" key="1">
    <source>
        <dbReference type="SAM" id="SignalP"/>
    </source>
</evidence>
<dbReference type="PANTHER" id="PTHR10151:SF120">
    <property type="entry name" value="BIS(5'-ADENOSYL)-TRIPHOSPHATASE"/>
    <property type="match status" value="1"/>
</dbReference>
<dbReference type="OrthoDB" id="9779418at2"/>
<dbReference type="EMBL" id="QVTD01000017">
    <property type="protein sequence ID" value="RFU61107.1"/>
    <property type="molecule type" value="Genomic_DNA"/>
</dbReference>
<dbReference type="InterPro" id="IPR002591">
    <property type="entry name" value="Phosphodiest/P_Trfase"/>
</dbReference>
<comment type="caution">
    <text evidence="2">The sequence shown here is derived from an EMBL/GenBank/DDBJ whole genome shotgun (WGS) entry which is preliminary data.</text>
</comment>
<keyword evidence="1" id="KW-0732">Signal</keyword>
<dbReference type="GO" id="GO:0016787">
    <property type="term" value="F:hydrolase activity"/>
    <property type="evidence" value="ECO:0007669"/>
    <property type="project" value="UniProtKB-ARBA"/>
</dbReference>
<name>A0A372L895_9BACI</name>
<sequence>MYNKLRLLAFLLFIGFFTLSGSASAAPSDKTSHDKVVMISFDGMRNDLTRKYITEGKLPSIKKVMDNGIMAESSKTITPSLTAPSHAAIATGATPSKTGFVSNQWHEPETELLNTKDAFKNRLQVNPLWVEAKKQGKTTATVAFAGANPTAGHQGNYSVYYGETWSPSNLEKLSFKEAHGWKYPGTHFGPLFEASFEVQMEKAKNQIIHVLAVDSTNDGKRNYLTFILSDDKQVDEKDAVAERDEWASLPLPVKGGLMAGFWFKFKETPDDLNGVTMYRTAVSSGVIDGPHGFAKDIHDTFGFFPVQDDSEAFNKGWISREEYEQISTRFVDWVTDVSLYIKNKYKPDLLMFYAPQIDHEEHQFLLTDPRQPGYTKEKSKKYMGYVEWSYKLADQVVGRTLESLKSRDHLFIVSDHGMEPAHSMLNPNHLLKKAGLLKLDEEGKIDSKNSSAYAVSSSGTAHVYINVKEREKGGAVPWDDYEEVEKKIVQLFRTYQIKPTGKFSYFKHTIRETAESIPSQGFNIPLYKENAINLYHYLIEEKVHPYKNVIITKRIDSLDNKHSGDILLLAGSGYVMGKDYKKAVTPTLELGTHGGDPDREKLKPVFLAIGDRIEKDKTIHPISNLDIAPTVYSLLGLRTPSFVEGKKIKEGIKE</sequence>
<accession>A0A372L895</accession>
<keyword evidence="3" id="KW-1185">Reference proteome</keyword>
<feature type="signal peptide" evidence="1">
    <location>
        <begin position="1"/>
        <end position="25"/>
    </location>
</feature>
<evidence type="ECO:0000313" key="2">
    <source>
        <dbReference type="EMBL" id="RFU61107.1"/>
    </source>
</evidence>
<dbReference type="Proteomes" id="UP000262939">
    <property type="component" value="Unassembled WGS sequence"/>
</dbReference>
<gene>
    <name evidence="2" type="ORF">D0466_19170</name>
</gene>
<dbReference type="Gene3D" id="3.40.720.10">
    <property type="entry name" value="Alkaline Phosphatase, subunit A"/>
    <property type="match status" value="2"/>
</dbReference>
<organism evidence="2 3">
    <name type="scientific">Peribacillus glennii</name>
    <dbReference type="NCBI Taxonomy" id="2303991"/>
    <lineage>
        <taxon>Bacteria</taxon>
        <taxon>Bacillati</taxon>
        <taxon>Bacillota</taxon>
        <taxon>Bacilli</taxon>
        <taxon>Bacillales</taxon>
        <taxon>Bacillaceae</taxon>
        <taxon>Peribacillus</taxon>
    </lineage>
</organism>